<evidence type="ECO:0000313" key="6">
    <source>
        <dbReference type="EMBL" id="CAE0768551.1"/>
    </source>
</evidence>
<organism evidence="6">
    <name type="scientific">Chrysotila carterae</name>
    <name type="common">Marine alga</name>
    <name type="synonym">Syracosphaera carterae</name>
    <dbReference type="NCBI Taxonomy" id="13221"/>
    <lineage>
        <taxon>Eukaryota</taxon>
        <taxon>Haptista</taxon>
        <taxon>Haptophyta</taxon>
        <taxon>Prymnesiophyceae</taxon>
        <taxon>Isochrysidales</taxon>
        <taxon>Isochrysidaceae</taxon>
        <taxon>Chrysotila</taxon>
    </lineage>
</organism>
<dbReference type="PROSITE" id="PS00135">
    <property type="entry name" value="TRYPSIN_SER"/>
    <property type="match status" value="1"/>
</dbReference>
<evidence type="ECO:0000256" key="3">
    <source>
        <dbReference type="RuleBase" id="RU363034"/>
    </source>
</evidence>
<dbReference type="InterPro" id="IPR001314">
    <property type="entry name" value="Peptidase_S1A"/>
</dbReference>
<reference evidence="6" key="1">
    <citation type="submission" date="2021-01" db="EMBL/GenBank/DDBJ databases">
        <authorList>
            <person name="Corre E."/>
            <person name="Pelletier E."/>
            <person name="Niang G."/>
            <person name="Scheremetjew M."/>
            <person name="Finn R."/>
            <person name="Kale V."/>
            <person name="Holt S."/>
            <person name="Cochrane G."/>
            <person name="Meng A."/>
            <person name="Brown T."/>
            <person name="Cohen L."/>
        </authorList>
    </citation>
    <scope>NUCLEOTIDE SEQUENCE</scope>
    <source>
        <strain evidence="6">CCMP645</strain>
    </source>
</reference>
<evidence type="ECO:0000256" key="1">
    <source>
        <dbReference type="ARBA" id="ARBA00007664"/>
    </source>
</evidence>
<dbReference type="CDD" id="cd00190">
    <property type="entry name" value="Tryp_SPc"/>
    <property type="match status" value="1"/>
</dbReference>
<feature type="domain" description="Peptidase S1" evidence="5">
    <location>
        <begin position="110"/>
        <end position="370"/>
    </location>
</feature>
<comment type="similarity">
    <text evidence="1">Belongs to the peptidase S1 family.</text>
</comment>
<dbReference type="Gene3D" id="2.40.10.10">
    <property type="entry name" value="Trypsin-like serine proteases"/>
    <property type="match status" value="1"/>
</dbReference>
<feature type="compositionally biased region" description="Low complexity" evidence="4">
    <location>
        <begin position="393"/>
        <end position="417"/>
    </location>
</feature>
<evidence type="ECO:0000259" key="5">
    <source>
        <dbReference type="PROSITE" id="PS50240"/>
    </source>
</evidence>
<dbReference type="InterPro" id="IPR043504">
    <property type="entry name" value="Peptidase_S1_PA_chymotrypsin"/>
</dbReference>
<keyword evidence="3" id="KW-0720">Serine protease</keyword>
<keyword evidence="3" id="KW-0645">Protease</keyword>
<name>A0A7S4BK45_CHRCT</name>
<dbReference type="InterPro" id="IPR050430">
    <property type="entry name" value="Peptidase_S1"/>
</dbReference>
<dbReference type="PROSITE" id="PS00134">
    <property type="entry name" value="TRYPSIN_HIS"/>
    <property type="match status" value="1"/>
</dbReference>
<dbReference type="InterPro" id="IPR009003">
    <property type="entry name" value="Peptidase_S1_PA"/>
</dbReference>
<keyword evidence="2" id="KW-1015">Disulfide bond</keyword>
<dbReference type="PRINTS" id="PR00722">
    <property type="entry name" value="CHYMOTRYPSIN"/>
</dbReference>
<accession>A0A7S4BK45</accession>
<dbReference type="InterPro" id="IPR001254">
    <property type="entry name" value="Trypsin_dom"/>
</dbReference>
<keyword evidence="3" id="KW-0378">Hydrolase</keyword>
<proteinExistence type="inferred from homology"/>
<gene>
    <name evidence="6" type="ORF">PCAR00345_LOCUS21163</name>
</gene>
<evidence type="ECO:0000256" key="2">
    <source>
        <dbReference type="ARBA" id="ARBA00023157"/>
    </source>
</evidence>
<dbReference type="SMART" id="SM00020">
    <property type="entry name" value="Tryp_SPc"/>
    <property type="match status" value="1"/>
</dbReference>
<feature type="region of interest" description="Disordered" evidence="4">
    <location>
        <begin position="375"/>
        <end position="426"/>
    </location>
</feature>
<dbReference type="GO" id="GO:0004252">
    <property type="term" value="F:serine-type endopeptidase activity"/>
    <property type="evidence" value="ECO:0007669"/>
    <property type="project" value="InterPro"/>
</dbReference>
<feature type="compositionally biased region" description="Pro residues" evidence="4">
    <location>
        <begin position="375"/>
        <end position="392"/>
    </location>
</feature>
<dbReference type="GO" id="GO:0006508">
    <property type="term" value="P:proteolysis"/>
    <property type="evidence" value="ECO:0007669"/>
    <property type="project" value="UniProtKB-KW"/>
</dbReference>
<dbReference type="EMBL" id="HBIZ01033223">
    <property type="protein sequence ID" value="CAE0768551.1"/>
    <property type="molecule type" value="Transcribed_RNA"/>
</dbReference>
<dbReference type="Pfam" id="PF00089">
    <property type="entry name" value="Trypsin"/>
    <property type="match status" value="1"/>
</dbReference>
<dbReference type="PANTHER" id="PTHR24276">
    <property type="entry name" value="POLYSERASE-RELATED"/>
    <property type="match status" value="1"/>
</dbReference>
<dbReference type="AlphaFoldDB" id="A0A7S4BK45"/>
<sequence>MHCLQQLPTRAQFPMLLFLTSAAHHAIIVSGSDILSNDHHQVDVAQRTVNAEHIWQPVTSAGRPKLVVAHNMRQLQNSVPASCLPEDPALLDGCAPDSPGQAKPTTDPRIVGGSSVTKRQYGFMTRLVFTFVLPDNSVFTTTCGGSLISAHTVLTAAHCAVRAIFFQFQSISITATSVEVQLGVHNINDIPTDECVRVYTSTSLTVHPDFRATSAGGYEADLVVVHVDEAVDPLFEPIPLNGPNINLDGSDTAPGDFVAAAGWGRTDEIGLPSDVLQGVSIRVLRCDAYDGGIHPRVEELICAGCIGGGADACAGDSGGPLFIDPVQTGGSGRPTLVGVSSFGVGCARPDFPGAFQRVDFFQQWIECTADLPQCPSPPSVPSPPAAPSPVEPPSQVFSSPPLLVSPPASTPPARATSSPPPSIVPASAHARKDPHLWLAHGGRADWRGKHGAIYNLLSASNLSFSARISEVDLRMGPRRLVHGTCMSAAYWTIRTSPSGAYVHIEYNVSSLREKNYATVQVSNAVLNESLTQRPSTHSLHLAPQIEAVLASASVPYRLTANRQFVLENVAMRLSSARELIVENGKWRTAAKMSSSPYAALNPHKRMLDVFVTPLYDVDADAVAPHGLVGQSFDGDGLAVDGKRDERLTLGEDEEVTTEAQAEGAIEGAVSDYELPHKFTTAFRYSRFEATAAPRRNVTALQGRKRQASREQHAQVTAANFGMAYAEQEERSASR</sequence>
<protein>
    <recommendedName>
        <fullName evidence="5">Peptidase S1 domain-containing protein</fullName>
    </recommendedName>
</protein>
<dbReference type="InterPro" id="IPR033116">
    <property type="entry name" value="TRYPSIN_SER"/>
</dbReference>
<dbReference type="PANTHER" id="PTHR24276:SF98">
    <property type="entry name" value="FI18310P1-RELATED"/>
    <property type="match status" value="1"/>
</dbReference>
<dbReference type="PROSITE" id="PS50240">
    <property type="entry name" value="TRYPSIN_DOM"/>
    <property type="match status" value="1"/>
</dbReference>
<dbReference type="SUPFAM" id="SSF50494">
    <property type="entry name" value="Trypsin-like serine proteases"/>
    <property type="match status" value="1"/>
</dbReference>
<dbReference type="InterPro" id="IPR018114">
    <property type="entry name" value="TRYPSIN_HIS"/>
</dbReference>
<evidence type="ECO:0000256" key="4">
    <source>
        <dbReference type="SAM" id="MobiDB-lite"/>
    </source>
</evidence>